<organism evidence="3">
    <name type="scientific">viral metagenome</name>
    <dbReference type="NCBI Taxonomy" id="1070528"/>
    <lineage>
        <taxon>unclassified sequences</taxon>
        <taxon>metagenomes</taxon>
        <taxon>organismal metagenomes</taxon>
    </lineage>
</organism>
<dbReference type="InterPro" id="IPR058346">
    <property type="entry name" value="DUF8033"/>
</dbReference>
<feature type="domain" description="DUF8033" evidence="1">
    <location>
        <begin position="48"/>
        <end position="85"/>
    </location>
</feature>
<dbReference type="Pfam" id="PF26096">
    <property type="entry name" value="DUF8033"/>
    <property type="match status" value="1"/>
</dbReference>
<evidence type="ECO:0000313" key="4">
    <source>
        <dbReference type="EMBL" id="QJA65076.1"/>
    </source>
</evidence>
<dbReference type="EMBL" id="MT144006">
    <property type="protein sequence ID" value="QJA46282.1"/>
    <property type="molecule type" value="Genomic_DNA"/>
</dbReference>
<evidence type="ECO:0000313" key="3">
    <source>
        <dbReference type="EMBL" id="QJA46282.1"/>
    </source>
</evidence>
<sequence>MGSCLDSKQNKNKYADMAGVRWKMASNQYAIDQFENGKAGKGSAMWSNGEKLYSYGTVILQRLDDGSVVGNITKYSMTTSKHQSQARVRGYVAHKLLTNIPMGTTDLMPYLIGGAE</sequence>
<protein>
    <recommendedName>
        <fullName evidence="1">DUF8033 domain-containing protein</fullName>
    </recommendedName>
</protein>
<dbReference type="AlphaFoldDB" id="A0A6H1ZFN5"/>
<name>A0A6H1ZFN5_9ZZZZ</name>
<reference evidence="3" key="1">
    <citation type="submission" date="2020-03" db="EMBL/GenBank/DDBJ databases">
        <title>The deep terrestrial virosphere.</title>
        <authorList>
            <person name="Holmfeldt K."/>
            <person name="Nilsson E."/>
            <person name="Simone D."/>
            <person name="Lopez-Fernandez M."/>
            <person name="Wu X."/>
            <person name="de Brujin I."/>
            <person name="Lundin D."/>
            <person name="Andersson A."/>
            <person name="Bertilsson S."/>
            <person name="Dopson M."/>
        </authorList>
    </citation>
    <scope>NUCLEOTIDE SEQUENCE</scope>
    <source>
        <strain evidence="5">MM415A01944</strain>
        <strain evidence="4">MM415B00439</strain>
        <strain evidence="3">TM448A00343</strain>
        <strain evidence="2">TM448B00310</strain>
    </source>
</reference>
<evidence type="ECO:0000313" key="5">
    <source>
        <dbReference type="EMBL" id="QJA74724.1"/>
    </source>
</evidence>
<dbReference type="EMBL" id="MT142117">
    <property type="protein sequence ID" value="QJA74724.1"/>
    <property type="molecule type" value="Genomic_DNA"/>
</dbReference>
<dbReference type="EMBL" id="MT141531">
    <property type="protein sequence ID" value="QJA65076.1"/>
    <property type="molecule type" value="Genomic_DNA"/>
</dbReference>
<accession>A0A6H1ZFN5</accession>
<evidence type="ECO:0000259" key="1">
    <source>
        <dbReference type="Pfam" id="PF26096"/>
    </source>
</evidence>
<gene>
    <name evidence="5" type="ORF">MM415A01944_0003</name>
    <name evidence="4" type="ORF">MM415B00439_0032</name>
    <name evidence="3" type="ORF">TM448A00343_0034</name>
    <name evidence="2" type="ORF">TM448B00310_0015</name>
</gene>
<proteinExistence type="predicted"/>
<evidence type="ECO:0000313" key="2">
    <source>
        <dbReference type="EMBL" id="QJA43578.1"/>
    </source>
</evidence>
<dbReference type="EMBL" id="MT144609">
    <property type="protein sequence ID" value="QJA43578.1"/>
    <property type="molecule type" value="Genomic_DNA"/>
</dbReference>